<keyword evidence="2" id="KW-0547">Nucleotide-binding</keyword>
<evidence type="ECO:0000256" key="2">
    <source>
        <dbReference type="ARBA" id="ARBA00022741"/>
    </source>
</evidence>
<gene>
    <name evidence="5" type="ORF">HHJ67_08135</name>
</gene>
<evidence type="ECO:0000256" key="1">
    <source>
        <dbReference type="ARBA" id="ARBA00008959"/>
    </source>
</evidence>
<dbReference type="InterPro" id="IPR027417">
    <property type="entry name" value="P-loop_NTPase"/>
</dbReference>
<dbReference type="FunFam" id="1.20.272.10:FF:000001">
    <property type="entry name" value="Putative AAA family ATPase"/>
    <property type="match status" value="1"/>
</dbReference>
<dbReference type="SUPFAM" id="SSF48019">
    <property type="entry name" value="post-AAA+ oligomerization domain-like"/>
    <property type="match status" value="1"/>
</dbReference>
<dbReference type="Gene3D" id="1.20.272.10">
    <property type="match status" value="1"/>
</dbReference>
<dbReference type="FunFam" id="3.40.50.300:FF:000345">
    <property type="entry name" value="AAA family ATPase"/>
    <property type="match status" value="1"/>
</dbReference>
<dbReference type="InterPro" id="IPR051314">
    <property type="entry name" value="AAA_ATPase_RarA/MGS1/WRNIP1"/>
</dbReference>
<evidence type="ECO:0000259" key="4">
    <source>
        <dbReference type="SMART" id="SM00382"/>
    </source>
</evidence>
<evidence type="ECO:0000313" key="6">
    <source>
        <dbReference type="Proteomes" id="UP000553981"/>
    </source>
</evidence>
<sequence length="445" mass="47996">MDLFDSLSDTGKGVPEFRPDAPLAVRMRPRNVEELVGQSHLLAPNSPLQRLLRGDTEMTSSVILYGPPGTGKTTLAYLVAQAGGRDYAQLSAINAGVKEVREVINAAKQRLSLSGQETILFLDEVHRFSKSQQDSLLPAVENRWVILVAATTENPAFSVISPLLSRSLLLTLQPLTNRDIEIIMDRALADERGLGGKYTLTPDAREILIRLASADGRKALTLLEAAAGGADSRAASEITEDDVAAAADTAVVRYGIDEHYDVASAFIKSMRGSDPDAALHYLARMIKAGEDPRFIARRVVIAAAEDVGLADPSVLPLAVAAAQAVQLIGMPEGRIPLAEAVIAVATAPKSNRAYVGINSALADVESGNIGTVPTYLRDQHYPGSATDRKIIGTYRYPHDDTRGIVTQQYLPDPLKDKVYYEPSAHGWEVTLGDRLAKIRKIQKMG</sequence>
<organism evidence="5 6">
    <name type="scientific">Mobiluncus curtisii</name>
    <dbReference type="NCBI Taxonomy" id="2051"/>
    <lineage>
        <taxon>Bacteria</taxon>
        <taxon>Bacillati</taxon>
        <taxon>Actinomycetota</taxon>
        <taxon>Actinomycetes</taxon>
        <taxon>Actinomycetales</taxon>
        <taxon>Actinomycetaceae</taxon>
        <taxon>Mobiluncus</taxon>
    </lineage>
</organism>
<dbReference type="Pfam" id="PF12002">
    <property type="entry name" value="MgsA_C"/>
    <property type="match status" value="1"/>
</dbReference>
<evidence type="ECO:0000256" key="3">
    <source>
        <dbReference type="ARBA" id="ARBA00022840"/>
    </source>
</evidence>
<comment type="caution">
    <text evidence="5">The sequence shown here is derived from an EMBL/GenBank/DDBJ whole genome shotgun (WGS) entry which is preliminary data.</text>
</comment>
<dbReference type="InterPro" id="IPR021886">
    <property type="entry name" value="MgsA_C"/>
</dbReference>
<name>A0A7Y0UHZ5_9ACTO</name>
<dbReference type="GO" id="GO:0008047">
    <property type="term" value="F:enzyme activator activity"/>
    <property type="evidence" value="ECO:0007669"/>
    <property type="project" value="TreeGrafter"/>
</dbReference>
<dbReference type="PANTHER" id="PTHR13779">
    <property type="entry name" value="WERNER HELICASE-INTERACTING PROTEIN 1 FAMILY MEMBER"/>
    <property type="match status" value="1"/>
</dbReference>
<dbReference type="InterPro" id="IPR008921">
    <property type="entry name" value="DNA_pol3_clamp-load_cplx_C"/>
</dbReference>
<dbReference type="RefSeq" id="WP_169761842.1">
    <property type="nucleotide sequence ID" value="NZ_JABCUI010000004.1"/>
</dbReference>
<proteinExistence type="inferred from homology"/>
<dbReference type="InterPro" id="IPR003959">
    <property type="entry name" value="ATPase_AAA_core"/>
</dbReference>
<reference evidence="5 6" key="1">
    <citation type="submission" date="2020-04" db="EMBL/GenBank/DDBJ databases">
        <title>Antimicrobial susceptibility and clonality of vaginal-derived multi-drug resistant Mobiluncus isolates in China.</title>
        <authorList>
            <person name="Zhang X."/>
        </authorList>
    </citation>
    <scope>NUCLEOTIDE SEQUENCE [LARGE SCALE GENOMIC DNA]</scope>
    <source>
        <strain evidence="5 6">19</strain>
    </source>
</reference>
<protein>
    <submittedName>
        <fullName evidence="5">Replication-associated recombination protein A</fullName>
    </submittedName>
</protein>
<comment type="similarity">
    <text evidence="1">Belongs to the AAA ATPase family. RarA/MGS1/WRNIP1 subfamily.</text>
</comment>
<dbReference type="GO" id="GO:0016887">
    <property type="term" value="F:ATP hydrolysis activity"/>
    <property type="evidence" value="ECO:0007669"/>
    <property type="project" value="InterPro"/>
</dbReference>
<dbReference type="Gene3D" id="1.10.8.60">
    <property type="match status" value="1"/>
</dbReference>
<dbReference type="AlphaFoldDB" id="A0A7Y0UHZ5"/>
<accession>A0A7Y0UHZ5</accession>
<dbReference type="SMART" id="SM00382">
    <property type="entry name" value="AAA"/>
    <property type="match status" value="1"/>
</dbReference>
<evidence type="ECO:0000313" key="5">
    <source>
        <dbReference type="EMBL" id="NMW87704.1"/>
    </source>
</evidence>
<dbReference type="GO" id="GO:0003677">
    <property type="term" value="F:DNA binding"/>
    <property type="evidence" value="ECO:0007669"/>
    <property type="project" value="InterPro"/>
</dbReference>
<dbReference type="SUPFAM" id="SSF52540">
    <property type="entry name" value="P-loop containing nucleoside triphosphate hydrolases"/>
    <property type="match status" value="1"/>
</dbReference>
<dbReference type="InterPro" id="IPR032423">
    <property type="entry name" value="AAA_assoc_2"/>
</dbReference>
<feature type="domain" description="AAA+ ATPase" evidence="4">
    <location>
        <begin position="58"/>
        <end position="175"/>
    </location>
</feature>
<dbReference type="CDD" id="cd18139">
    <property type="entry name" value="HLD_clamp_RarA"/>
    <property type="match status" value="1"/>
</dbReference>
<dbReference type="Proteomes" id="UP000553981">
    <property type="component" value="Unassembled WGS sequence"/>
</dbReference>
<dbReference type="Pfam" id="PF00004">
    <property type="entry name" value="AAA"/>
    <property type="match status" value="1"/>
</dbReference>
<keyword evidence="3" id="KW-0067">ATP-binding</keyword>
<dbReference type="Gene3D" id="3.40.50.300">
    <property type="entry name" value="P-loop containing nucleotide triphosphate hydrolases"/>
    <property type="match status" value="1"/>
</dbReference>
<dbReference type="EMBL" id="JABCUI010000004">
    <property type="protein sequence ID" value="NMW87704.1"/>
    <property type="molecule type" value="Genomic_DNA"/>
</dbReference>
<dbReference type="GO" id="GO:0000731">
    <property type="term" value="P:DNA synthesis involved in DNA repair"/>
    <property type="evidence" value="ECO:0007669"/>
    <property type="project" value="TreeGrafter"/>
</dbReference>
<dbReference type="GO" id="GO:0006261">
    <property type="term" value="P:DNA-templated DNA replication"/>
    <property type="evidence" value="ECO:0007669"/>
    <property type="project" value="TreeGrafter"/>
</dbReference>
<dbReference type="Pfam" id="PF16193">
    <property type="entry name" value="AAA_assoc_2"/>
    <property type="match status" value="1"/>
</dbReference>
<dbReference type="Gene3D" id="1.10.3710.10">
    <property type="entry name" value="DNA polymerase III clamp loader subunits, C-terminal domain"/>
    <property type="match status" value="1"/>
</dbReference>
<dbReference type="GO" id="GO:0017116">
    <property type="term" value="F:single-stranded DNA helicase activity"/>
    <property type="evidence" value="ECO:0007669"/>
    <property type="project" value="TreeGrafter"/>
</dbReference>
<dbReference type="CDD" id="cd00009">
    <property type="entry name" value="AAA"/>
    <property type="match status" value="1"/>
</dbReference>
<dbReference type="InterPro" id="IPR003593">
    <property type="entry name" value="AAA+_ATPase"/>
</dbReference>
<dbReference type="GO" id="GO:0005524">
    <property type="term" value="F:ATP binding"/>
    <property type="evidence" value="ECO:0007669"/>
    <property type="project" value="UniProtKB-KW"/>
</dbReference>
<dbReference type="PANTHER" id="PTHR13779:SF7">
    <property type="entry name" value="ATPASE WRNIP1"/>
    <property type="match status" value="1"/>
</dbReference>